<evidence type="ECO:0000256" key="9">
    <source>
        <dbReference type="PROSITE-ProRule" id="PRU00277"/>
    </source>
</evidence>
<comment type="caution">
    <text evidence="12">The sequence shown here is derived from an EMBL/GenBank/DDBJ whole genome shotgun (WGS) entry which is preliminary data.</text>
</comment>
<evidence type="ECO:0000256" key="8">
    <source>
        <dbReference type="ARBA" id="ARBA00037071"/>
    </source>
</evidence>
<evidence type="ECO:0000256" key="10">
    <source>
        <dbReference type="RuleBase" id="RU003915"/>
    </source>
</evidence>
<comment type="subcellular location">
    <subcellularLocation>
        <location evidence="2">Cytoplasm</location>
    </subcellularLocation>
</comment>
<protein>
    <recommendedName>
        <fullName evidence="10">Peptidyl-prolyl cis-trans isomerase</fullName>
        <ecNumber evidence="10">5.2.1.8</ecNumber>
    </recommendedName>
</protein>
<sequence>MQKAKQGDKVKVHYTGRLDDGEVFDSSECHDDDCGCETGPLEFTIGEGNVIPGFEAAVVGMSLGESKEVKIPMDEAYGPYQDELVGVVERSRLPEGMVPEIGGQLEVTGQDGEVFPVLIKEVTETDVTLDANHPLAGRDLTFDIKLIEIN</sequence>
<keyword evidence="6" id="KW-0143">Chaperone</keyword>
<reference evidence="12 13" key="1">
    <citation type="submission" date="2021-05" db="EMBL/GenBank/DDBJ databases">
        <title>The draft genome of Geobacter pelophilus DSM 12255.</title>
        <authorList>
            <person name="Xu Z."/>
            <person name="Masuda Y."/>
            <person name="Itoh H."/>
            <person name="Senoo K."/>
        </authorList>
    </citation>
    <scope>NUCLEOTIDE SEQUENCE [LARGE SCALE GENOMIC DNA]</scope>
    <source>
        <strain evidence="12 13">DSM 12255</strain>
    </source>
</reference>
<accession>A0AAW4KX07</accession>
<evidence type="ECO:0000256" key="3">
    <source>
        <dbReference type="ARBA" id="ARBA00006577"/>
    </source>
</evidence>
<evidence type="ECO:0000256" key="7">
    <source>
        <dbReference type="ARBA" id="ARBA00023235"/>
    </source>
</evidence>
<dbReference type="AlphaFoldDB" id="A0AAW4KX07"/>
<evidence type="ECO:0000313" key="12">
    <source>
        <dbReference type="EMBL" id="MBT0662849.1"/>
    </source>
</evidence>
<keyword evidence="13" id="KW-1185">Reference proteome</keyword>
<comment type="similarity">
    <text evidence="3 10">Belongs to the FKBP-type PPIase family.</text>
</comment>
<dbReference type="GO" id="GO:0003755">
    <property type="term" value="F:peptidyl-prolyl cis-trans isomerase activity"/>
    <property type="evidence" value="ECO:0007669"/>
    <property type="project" value="UniProtKB-UniRule"/>
</dbReference>
<dbReference type="InterPro" id="IPR046357">
    <property type="entry name" value="PPIase_dom_sf"/>
</dbReference>
<evidence type="ECO:0000256" key="6">
    <source>
        <dbReference type="ARBA" id="ARBA00023186"/>
    </source>
</evidence>
<proteinExistence type="inferred from homology"/>
<dbReference type="EC" id="5.2.1.8" evidence="10"/>
<dbReference type="GO" id="GO:0005737">
    <property type="term" value="C:cytoplasm"/>
    <property type="evidence" value="ECO:0007669"/>
    <property type="project" value="UniProtKB-SubCell"/>
</dbReference>
<dbReference type="Proteomes" id="UP000811899">
    <property type="component" value="Unassembled WGS sequence"/>
</dbReference>
<dbReference type="SUPFAM" id="SSF54534">
    <property type="entry name" value="FKBP-like"/>
    <property type="match status" value="1"/>
</dbReference>
<gene>
    <name evidence="12" type="ORF">KI809_00920</name>
</gene>
<dbReference type="InterPro" id="IPR001179">
    <property type="entry name" value="PPIase_FKBP_dom"/>
</dbReference>
<dbReference type="Gene3D" id="3.10.50.40">
    <property type="match status" value="1"/>
</dbReference>
<dbReference type="PANTHER" id="PTHR47861">
    <property type="entry name" value="FKBP-TYPE PEPTIDYL-PROLYL CIS-TRANS ISOMERASE SLYD"/>
    <property type="match status" value="1"/>
</dbReference>
<keyword evidence="4" id="KW-0963">Cytoplasm</keyword>
<evidence type="ECO:0000256" key="2">
    <source>
        <dbReference type="ARBA" id="ARBA00004496"/>
    </source>
</evidence>
<dbReference type="RefSeq" id="WP_214169643.1">
    <property type="nucleotide sequence ID" value="NZ_JAHCVJ010000001.1"/>
</dbReference>
<name>A0AAW4KX07_9BACT</name>
<dbReference type="Pfam" id="PF00254">
    <property type="entry name" value="FKBP_C"/>
    <property type="match status" value="1"/>
</dbReference>
<dbReference type="PROSITE" id="PS50059">
    <property type="entry name" value="FKBP_PPIASE"/>
    <property type="match status" value="1"/>
</dbReference>
<evidence type="ECO:0000256" key="4">
    <source>
        <dbReference type="ARBA" id="ARBA00022490"/>
    </source>
</evidence>
<evidence type="ECO:0000256" key="1">
    <source>
        <dbReference type="ARBA" id="ARBA00000971"/>
    </source>
</evidence>
<evidence type="ECO:0000313" key="13">
    <source>
        <dbReference type="Proteomes" id="UP000811899"/>
    </source>
</evidence>
<keyword evidence="7 9" id="KW-0413">Isomerase</keyword>
<feature type="domain" description="PPIase FKBP-type" evidence="11">
    <location>
        <begin position="7"/>
        <end position="94"/>
    </location>
</feature>
<dbReference type="EMBL" id="JAHCVJ010000001">
    <property type="protein sequence ID" value="MBT0662849.1"/>
    <property type="molecule type" value="Genomic_DNA"/>
</dbReference>
<dbReference type="PANTHER" id="PTHR47861:SF3">
    <property type="entry name" value="FKBP-TYPE PEPTIDYL-PROLYL CIS-TRANS ISOMERASE SLYD"/>
    <property type="match status" value="1"/>
</dbReference>
<comment type="catalytic activity">
    <reaction evidence="1 9 10">
        <text>[protein]-peptidylproline (omega=180) = [protein]-peptidylproline (omega=0)</text>
        <dbReference type="Rhea" id="RHEA:16237"/>
        <dbReference type="Rhea" id="RHEA-COMP:10747"/>
        <dbReference type="Rhea" id="RHEA-COMP:10748"/>
        <dbReference type="ChEBI" id="CHEBI:83833"/>
        <dbReference type="ChEBI" id="CHEBI:83834"/>
        <dbReference type="EC" id="5.2.1.8"/>
    </reaction>
</comment>
<dbReference type="GO" id="GO:0042026">
    <property type="term" value="P:protein refolding"/>
    <property type="evidence" value="ECO:0007669"/>
    <property type="project" value="UniProtKB-ARBA"/>
</dbReference>
<evidence type="ECO:0000259" key="11">
    <source>
        <dbReference type="PROSITE" id="PS50059"/>
    </source>
</evidence>
<keyword evidence="5 9" id="KW-0697">Rotamase</keyword>
<organism evidence="12 13">
    <name type="scientific">Geoanaerobacter pelophilus</name>
    <dbReference type="NCBI Taxonomy" id="60036"/>
    <lineage>
        <taxon>Bacteria</taxon>
        <taxon>Pseudomonadati</taxon>
        <taxon>Thermodesulfobacteriota</taxon>
        <taxon>Desulfuromonadia</taxon>
        <taxon>Geobacterales</taxon>
        <taxon>Geobacteraceae</taxon>
        <taxon>Geoanaerobacter</taxon>
    </lineage>
</organism>
<comment type="function">
    <text evidence="8">Also involved in hydrogenase metallocenter assembly, probably by participating in the nickel insertion step. This function in hydrogenase biosynthesis requires chaperone activity and the presence of the metal-binding domain, but not PPIase activity.</text>
</comment>
<evidence type="ECO:0000256" key="5">
    <source>
        <dbReference type="ARBA" id="ARBA00023110"/>
    </source>
</evidence>